<sequence>MAPDETDPMKCLRPPHEHGEHGFLGWVLMQLGYEVVALLEEFIWYLKLVEENRVLNENVQRIIL</sequence>
<dbReference type="AlphaFoldDB" id="A0A7J6WJZ2"/>
<accession>A0A7J6WJZ2</accession>
<dbReference type="Proteomes" id="UP000554482">
    <property type="component" value="Unassembled WGS sequence"/>
</dbReference>
<name>A0A7J6WJZ2_THATH</name>
<dbReference type="EMBL" id="JABWDY010014856">
    <property type="protein sequence ID" value="KAF5197278.1"/>
    <property type="molecule type" value="Genomic_DNA"/>
</dbReference>
<organism evidence="1 2">
    <name type="scientific">Thalictrum thalictroides</name>
    <name type="common">Rue-anemone</name>
    <name type="synonym">Anemone thalictroides</name>
    <dbReference type="NCBI Taxonomy" id="46969"/>
    <lineage>
        <taxon>Eukaryota</taxon>
        <taxon>Viridiplantae</taxon>
        <taxon>Streptophyta</taxon>
        <taxon>Embryophyta</taxon>
        <taxon>Tracheophyta</taxon>
        <taxon>Spermatophyta</taxon>
        <taxon>Magnoliopsida</taxon>
        <taxon>Ranunculales</taxon>
        <taxon>Ranunculaceae</taxon>
        <taxon>Thalictroideae</taxon>
        <taxon>Thalictrum</taxon>
    </lineage>
</organism>
<reference evidence="1 2" key="1">
    <citation type="submission" date="2020-06" db="EMBL/GenBank/DDBJ databases">
        <title>Transcriptomic and genomic resources for Thalictrum thalictroides and T. hernandezii: Facilitating candidate gene discovery in an emerging model plant lineage.</title>
        <authorList>
            <person name="Arias T."/>
            <person name="Riano-Pachon D.M."/>
            <person name="Di Stilio V.S."/>
        </authorList>
    </citation>
    <scope>NUCLEOTIDE SEQUENCE [LARGE SCALE GENOMIC DNA]</scope>
    <source>
        <strain evidence="2">cv. WT478/WT964</strain>
        <tissue evidence="1">Leaves</tissue>
    </source>
</reference>
<evidence type="ECO:0000313" key="1">
    <source>
        <dbReference type="EMBL" id="KAF5197278.1"/>
    </source>
</evidence>
<gene>
    <name evidence="1" type="ORF">FRX31_013137</name>
</gene>
<protein>
    <submittedName>
        <fullName evidence="1">Uncharacterized protein</fullName>
    </submittedName>
</protein>
<keyword evidence="2" id="KW-1185">Reference proteome</keyword>
<proteinExistence type="predicted"/>
<evidence type="ECO:0000313" key="2">
    <source>
        <dbReference type="Proteomes" id="UP000554482"/>
    </source>
</evidence>
<comment type="caution">
    <text evidence="1">The sequence shown here is derived from an EMBL/GenBank/DDBJ whole genome shotgun (WGS) entry which is preliminary data.</text>
</comment>